<evidence type="ECO:0000313" key="2">
    <source>
        <dbReference type="Proteomes" id="UP000014634"/>
    </source>
</evidence>
<dbReference type="PANTHER" id="PTHR41317:SF1">
    <property type="entry name" value="PD-(D_E)XK NUCLEASE FAMILY TRANSPOSASE"/>
    <property type="match status" value="1"/>
</dbReference>
<evidence type="ECO:0000313" key="1">
    <source>
        <dbReference type="EMBL" id="EPF27816.1"/>
    </source>
</evidence>
<gene>
    <name evidence="1" type="ORF">HMPREF9195_02317</name>
</gene>
<dbReference type="InterPro" id="IPR010106">
    <property type="entry name" value="RpnA"/>
</dbReference>
<organism evidence="1 2">
    <name type="scientific">Treponema medium ATCC 700293</name>
    <dbReference type="NCBI Taxonomy" id="1125700"/>
    <lineage>
        <taxon>Bacteria</taxon>
        <taxon>Pseudomonadati</taxon>
        <taxon>Spirochaetota</taxon>
        <taxon>Spirochaetia</taxon>
        <taxon>Spirochaetales</taxon>
        <taxon>Treponemataceae</taxon>
        <taxon>Treponema</taxon>
    </lineage>
</organism>
<dbReference type="NCBIfam" id="TIGR01784">
    <property type="entry name" value="T_den_put_tspse"/>
    <property type="match status" value="1"/>
</dbReference>
<dbReference type="Pfam" id="PF12784">
    <property type="entry name" value="PDDEXK_2"/>
    <property type="match status" value="1"/>
</dbReference>
<protein>
    <recommendedName>
        <fullName evidence="3">Rpn family recombination-promoting nuclease/putative transposase</fullName>
    </recommendedName>
</protein>
<accession>A0AA87NKY5</accession>
<proteinExistence type="predicted"/>
<sequence>MNDTQTLTLTNDYLFKLLLGSEENKVCLQDFLECVLDMPTGIITDLELLDKELTKDELTDKTGILDVKLRLTDGTTIDIEIQNSWSAEFIPRTLFYWSKMYIEGFKEGEPYISLDKCITINLISQGFNRSSELHSAYSLLEQKTYKPLTDLMEIHFLSLSAARKFEIQKDPIEKRQKLINWLRFIATDDKEERAMLATTSPILQMLNEKVDVLSLTPEERKLYESRMKLKSDIATISEVQFKSGLAEGKSLGLAEGEARGSRQAKLETAKNLLQFGGLSIENIAQATGLSKAEVEAIHNYEL</sequence>
<dbReference type="AlphaFoldDB" id="A0AA87NKY5"/>
<evidence type="ECO:0008006" key="3">
    <source>
        <dbReference type="Google" id="ProtNLM"/>
    </source>
</evidence>
<reference evidence="1 2" key="1">
    <citation type="submission" date="2013-04" db="EMBL/GenBank/DDBJ databases">
        <title>The Genome Sequence of Treponema medium ATCC 700293.</title>
        <authorList>
            <consortium name="The Broad Institute Genomics Platform"/>
            <person name="Earl A."/>
            <person name="Ward D."/>
            <person name="Feldgarden M."/>
            <person name="Gevers D."/>
            <person name="Leonetti C."/>
            <person name="Blanton J.M."/>
            <person name="Dewhirst F.E."/>
            <person name="Izard J."/>
            <person name="Walker B."/>
            <person name="Young S."/>
            <person name="Zeng Q."/>
            <person name="Gargeya S."/>
            <person name="Fitzgerald M."/>
            <person name="Haas B."/>
            <person name="Abouelleil A."/>
            <person name="Allen A.W."/>
            <person name="Alvarado L."/>
            <person name="Arachchi H.M."/>
            <person name="Berlin A.M."/>
            <person name="Chapman S.B."/>
            <person name="Gainer-Dewar J."/>
            <person name="Goldberg J."/>
            <person name="Griggs A."/>
            <person name="Gujja S."/>
            <person name="Hansen M."/>
            <person name="Howarth C."/>
            <person name="Imamovic A."/>
            <person name="Ireland A."/>
            <person name="Larimer J."/>
            <person name="McCowan C."/>
            <person name="Murphy C."/>
            <person name="Pearson M."/>
            <person name="Poon T.W."/>
            <person name="Priest M."/>
            <person name="Roberts A."/>
            <person name="Saif S."/>
            <person name="Shea T."/>
            <person name="Sisk P."/>
            <person name="Sykes S."/>
            <person name="Wortman J."/>
            <person name="Nusbaum C."/>
            <person name="Birren B."/>
        </authorList>
    </citation>
    <scope>NUCLEOTIDE SEQUENCE [LARGE SCALE GENOMIC DNA]</scope>
    <source>
        <strain evidence="1 2">ATCC 700293</strain>
    </source>
</reference>
<dbReference type="Proteomes" id="UP000014634">
    <property type="component" value="Unassembled WGS sequence"/>
</dbReference>
<dbReference type="EMBL" id="ATFE01000016">
    <property type="protein sequence ID" value="EPF27816.1"/>
    <property type="molecule type" value="Genomic_DNA"/>
</dbReference>
<dbReference type="RefSeq" id="WP_016524238.1">
    <property type="nucleotide sequence ID" value="NZ_KE332517.1"/>
</dbReference>
<dbReference type="PANTHER" id="PTHR41317">
    <property type="entry name" value="PD-(D_E)XK NUCLEASE FAMILY TRANSPOSASE"/>
    <property type="match status" value="1"/>
</dbReference>
<comment type="caution">
    <text evidence="1">The sequence shown here is derived from an EMBL/GenBank/DDBJ whole genome shotgun (WGS) entry which is preliminary data.</text>
</comment>
<name>A0AA87NKY5_TREMD</name>